<dbReference type="Proteomes" id="UP001449225">
    <property type="component" value="Unassembled WGS sequence"/>
</dbReference>
<name>A0ABU9TPT3_9GAMM</name>
<organism evidence="3 4">
    <name type="scientific">Neptuniibacter pectenicola</name>
    <dbReference type="NCBI Taxonomy" id="1806669"/>
    <lineage>
        <taxon>Bacteria</taxon>
        <taxon>Pseudomonadati</taxon>
        <taxon>Pseudomonadota</taxon>
        <taxon>Gammaproteobacteria</taxon>
        <taxon>Oceanospirillales</taxon>
        <taxon>Oceanospirillaceae</taxon>
        <taxon>Neptuniibacter</taxon>
    </lineage>
</organism>
<evidence type="ECO:0000259" key="2">
    <source>
        <dbReference type="Pfam" id="PF08239"/>
    </source>
</evidence>
<dbReference type="EMBL" id="JBBMRA010000003">
    <property type="protein sequence ID" value="MEM5535712.1"/>
    <property type="molecule type" value="Genomic_DNA"/>
</dbReference>
<evidence type="ECO:0000313" key="3">
    <source>
        <dbReference type="EMBL" id="MEM5535712.1"/>
    </source>
</evidence>
<dbReference type="Pfam" id="PF08239">
    <property type="entry name" value="SH3_3"/>
    <property type="match status" value="1"/>
</dbReference>
<dbReference type="InterPro" id="IPR003646">
    <property type="entry name" value="SH3-like_bac-type"/>
</dbReference>
<sequence>MRWLKCVLGGCLVLLASSAMAVDFYMVMVDSLNVRQGPSHSGHIITKAPQHQLVLETRREGDWSEIFYLDSHKANVKGWVYNRYIQPQTLTPDTVAESAFAINVSAAQPVCEGRSMITGGSLCYLDVTFAVQSKTGQQTDVQVNCWADFVVPGRDSVTPVQATMTKRYRLTPEGASDTMRLKAGLKQLLDSTTLNVAYYNCAAGQ</sequence>
<evidence type="ECO:0000313" key="4">
    <source>
        <dbReference type="Proteomes" id="UP001449225"/>
    </source>
</evidence>
<evidence type="ECO:0000256" key="1">
    <source>
        <dbReference type="SAM" id="SignalP"/>
    </source>
</evidence>
<feature type="chain" id="PRO_5046828057" evidence="1">
    <location>
        <begin position="22"/>
        <end position="205"/>
    </location>
</feature>
<keyword evidence="4" id="KW-1185">Reference proteome</keyword>
<feature type="signal peptide" evidence="1">
    <location>
        <begin position="1"/>
        <end position="21"/>
    </location>
</feature>
<comment type="caution">
    <text evidence="3">The sequence shown here is derived from an EMBL/GenBank/DDBJ whole genome shotgun (WGS) entry which is preliminary data.</text>
</comment>
<feature type="domain" description="SH3b" evidence="2">
    <location>
        <begin position="30"/>
        <end position="86"/>
    </location>
</feature>
<dbReference type="RefSeq" id="WP_342853892.1">
    <property type="nucleotide sequence ID" value="NZ_JBBMRA010000003.1"/>
</dbReference>
<accession>A0ABU9TPT3</accession>
<keyword evidence="1" id="KW-0732">Signal</keyword>
<proteinExistence type="predicted"/>
<gene>
    <name evidence="3" type="ORF">WNY58_04825</name>
</gene>
<reference evidence="3 4" key="1">
    <citation type="submission" date="2024-03" db="EMBL/GenBank/DDBJ databases">
        <title>Community enrichment and isolation of bacterial strains for fucoidan degradation.</title>
        <authorList>
            <person name="Sichert A."/>
        </authorList>
    </citation>
    <scope>NUCLEOTIDE SEQUENCE [LARGE SCALE GENOMIC DNA]</scope>
    <source>
        <strain evidence="3 4">AS76</strain>
    </source>
</reference>
<protein>
    <submittedName>
        <fullName evidence="3">SH3 domain-containing protein</fullName>
    </submittedName>
</protein>
<dbReference type="Gene3D" id="2.30.30.40">
    <property type="entry name" value="SH3 Domains"/>
    <property type="match status" value="1"/>
</dbReference>